<dbReference type="RefSeq" id="WP_015339729.1">
    <property type="nucleotide sequence ID" value="NZ_JAADZA010000025.1"/>
</dbReference>
<dbReference type="Pfam" id="PF03354">
    <property type="entry name" value="TerL_ATPase"/>
    <property type="match status" value="1"/>
</dbReference>
<reference evidence="4 5" key="1">
    <citation type="submission" date="2020-02" db="EMBL/GenBank/DDBJ databases">
        <title>Draft genome sequence of Rhizobium tropici.</title>
        <authorList>
            <person name="Khayi S."/>
            <person name="Jemo M."/>
        </authorList>
    </citation>
    <scope>NUCLEOTIDE SEQUENCE [LARGE SCALE GENOMIC DNA]</scope>
    <source>
        <strain evidence="4 5">A12</strain>
    </source>
</reference>
<evidence type="ECO:0000313" key="4">
    <source>
        <dbReference type="EMBL" id="NEV13364.1"/>
    </source>
</evidence>
<dbReference type="InterPro" id="IPR027417">
    <property type="entry name" value="P-loop_NTPase"/>
</dbReference>
<dbReference type="Pfam" id="PF20441">
    <property type="entry name" value="TerL_nuclease"/>
    <property type="match status" value="1"/>
</dbReference>
<feature type="region of interest" description="Disordered" evidence="1">
    <location>
        <begin position="1"/>
        <end position="28"/>
    </location>
</feature>
<evidence type="ECO:0000259" key="3">
    <source>
        <dbReference type="Pfam" id="PF20441"/>
    </source>
</evidence>
<dbReference type="InterPro" id="IPR046462">
    <property type="entry name" value="TerL_nuclease"/>
</dbReference>
<dbReference type="InterPro" id="IPR005021">
    <property type="entry name" value="Terminase_largesu-like"/>
</dbReference>
<dbReference type="PANTHER" id="PTHR41287:SF1">
    <property type="entry name" value="PROTEIN YMFN"/>
    <property type="match status" value="1"/>
</dbReference>
<feature type="domain" description="Terminase large subunit-like ATPase" evidence="2">
    <location>
        <begin position="108"/>
        <end position="283"/>
    </location>
</feature>
<evidence type="ECO:0000256" key="1">
    <source>
        <dbReference type="SAM" id="MobiDB-lite"/>
    </source>
</evidence>
<dbReference type="GO" id="GO:0004519">
    <property type="term" value="F:endonuclease activity"/>
    <property type="evidence" value="ECO:0007669"/>
    <property type="project" value="InterPro"/>
</dbReference>
<comment type="caution">
    <text evidence="4">The sequence shown here is derived from an EMBL/GenBank/DDBJ whole genome shotgun (WGS) entry which is preliminary data.</text>
</comment>
<dbReference type="Gene3D" id="3.40.50.300">
    <property type="entry name" value="P-loop containing nucleotide triphosphate hydrolases"/>
    <property type="match status" value="1"/>
</dbReference>
<proteinExistence type="predicted"/>
<protein>
    <submittedName>
        <fullName evidence="4">Terminase large subunit</fullName>
    </submittedName>
</protein>
<organism evidence="4 5">
    <name type="scientific">Rhizobium tropici</name>
    <dbReference type="NCBI Taxonomy" id="398"/>
    <lineage>
        <taxon>Bacteria</taxon>
        <taxon>Pseudomonadati</taxon>
        <taxon>Pseudomonadota</taxon>
        <taxon>Alphaproteobacteria</taxon>
        <taxon>Hyphomicrobiales</taxon>
        <taxon>Rhizobiaceae</taxon>
        <taxon>Rhizobium/Agrobacterium group</taxon>
        <taxon>Rhizobium</taxon>
    </lineage>
</organism>
<dbReference type="EMBL" id="JAADZA010000025">
    <property type="protein sequence ID" value="NEV13364.1"/>
    <property type="molecule type" value="Genomic_DNA"/>
</dbReference>
<dbReference type="PANTHER" id="PTHR41287">
    <property type="match status" value="1"/>
</dbReference>
<accession>A0A6P1CEW8</accession>
<sequence length="657" mass="73108">MAKAKIRQTSSSTSRKSQSAAIPAHFNPKYPTGPVDEYAEKVINGDIVAGPHVRNACRRHKDDRLNGPSRGIHWDPEAADRVLRFFPAVLRLNGGQFEGRPFYPHISQQFKIGSIFGWKRVESDGAILRRFRRAYIEEGKGNGKSPLAAGIGHYCLTSDGEAAAEIYAAAANKDQAFVLFRDAVAMYEQSPALKSKLTPSGGNPVWNLSYLKRRSFFRPISREGAHSGPRPYIALCDEIHEHPDGKVIEMLERGFKFRRQPLLFMITNSGSDRNSICWDEHQHAVKVAAGTQTPDDDFTYVGEVIDDTTFSYVCALDKDDDPFTDPTCWQKANPLFGITLKHDYLAGVVNQAKDIPSKRNGILRLHFCVWTEADTAWIPRPLLEKVMVDFDPYVEHQGTKIAAAGLDLSGAKDLTAAAFAIETGTKRVKREDGTEADLPTYDLWIEAWTPRDTMDERSKQDHVPYRLWNETFHTGTTQPYINAPEGARIRYDHVAALFARLNAEHGIAMLAYDKYAFDKFEQELDEYGVEIKTVAHPQGGKKRAKPDEEKVQAAKDAGLDPPLGLWMPGSVAALEALILEERVRLRKSPVLLGALMGVAIETDPLMGNQWFSKKKSTVRIDPAVACAMAVGAAVDGFVEIKPAASPWEDPEFQLATL</sequence>
<name>A0A6P1CEW8_RHITR</name>
<feature type="compositionally biased region" description="Low complexity" evidence="1">
    <location>
        <begin position="7"/>
        <end position="22"/>
    </location>
</feature>
<feature type="domain" description="Terminase large subunit-like endonuclease" evidence="3">
    <location>
        <begin position="304"/>
        <end position="542"/>
    </location>
</feature>
<evidence type="ECO:0000313" key="5">
    <source>
        <dbReference type="Proteomes" id="UP000471190"/>
    </source>
</evidence>
<gene>
    <name evidence="4" type="ORF">GXW80_20435</name>
</gene>
<dbReference type="InterPro" id="IPR046461">
    <property type="entry name" value="TerL_ATPase"/>
</dbReference>
<dbReference type="AlphaFoldDB" id="A0A6P1CEW8"/>
<evidence type="ECO:0000259" key="2">
    <source>
        <dbReference type="Pfam" id="PF03354"/>
    </source>
</evidence>
<dbReference type="Proteomes" id="UP000471190">
    <property type="component" value="Unassembled WGS sequence"/>
</dbReference>